<proteinExistence type="predicted"/>
<gene>
    <name evidence="2" type="ORF">ENI13_01460</name>
</gene>
<protein>
    <submittedName>
        <fullName evidence="2">Uncharacterized protein</fullName>
    </submittedName>
</protein>
<accession>A0A7C1NQ05</accession>
<evidence type="ECO:0000313" key="2">
    <source>
        <dbReference type="EMBL" id="HEB13628.1"/>
    </source>
</evidence>
<reference evidence="2" key="1">
    <citation type="journal article" date="2020" name="mSystems">
        <title>Genome- and Community-Level Interaction Insights into Carbon Utilization and Element Cycling Functions of Hydrothermarchaeota in Hydrothermal Sediment.</title>
        <authorList>
            <person name="Zhou Z."/>
            <person name="Liu Y."/>
            <person name="Xu W."/>
            <person name="Pan J."/>
            <person name="Luo Z.H."/>
            <person name="Li M."/>
        </authorList>
    </citation>
    <scope>NUCLEOTIDE SEQUENCE [LARGE SCALE GENOMIC DNA]</scope>
    <source>
        <strain evidence="2">HyVt-369</strain>
    </source>
</reference>
<organism evidence="2">
    <name type="scientific">candidate division CPR3 bacterium</name>
    <dbReference type="NCBI Taxonomy" id="2268181"/>
    <lineage>
        <taxon>Bacteria</taxon>
        <taxon>Bacteria division CPR3</taxon>
    </lineage>
</organism>
<dbReference type="AlphaFoldDB" id="A0A7C1NQ05"/>
<sequence length="126" mass="15059">MGGATTRAYTGNRWSMDFAQCVKCGKTDSEHNSRGGCNRCVLKAKYNSKEGGEKIRKQVKNWKANNPEKVLEYQRKTRERMTSTEEGREKLREYHRQWRKKNPERAREITKKYYEKKKHGRNTTRR</sequence>
<dbReference type="EMBL" id="DRHL01000078">
    <property type="protein sequence ID" value="HEB13628.1"/>
    <property type="molecule type" value="Genomic_DNA"/>
</dbReference>
<comment type="caution">
    <text evidence="2">The sequence shown here is derived from an EMBL/GenBank/DDBJ whole genome shotgun (WGS) entry which is preliminary data.</text>
</comment>
<feature type="compositionally biased region" description="Basic and acidic residues" evidence="1">
    <location>
        <begin position="75"/>
        <end position="113"/>
    </location>
</feature>
<name>A0A7C1NQ05_UNCC3</name>
<feature type="compositionally biased region" description="Basic residues" evidence="1">
    <location>
        <begin position="114"/>
        <end position="126"/>
    </location>
</feature>
<evidence type="ECO:0000256" key="1">
    <source>
        <dbReference type="SAM" id="MobiDB-lite"/>
    </source>
</evidence>
<dbReference type="Proteomes" id="UP000885695">
    <property type="component" value="Unassembled WGS sequence"/>
</dbReference>
<feature type="region of interest" description="Disordered" evidence="1">
    <location>
        <begin position="75"/>
        <end position="126"/>
    </location>
</feature>